<evidence type="ECO:0000313" key="1">
    <source>
        <dbReference type="EMBL" id="KAJ8422077.1"/>
    </source>
</evidence>
<evidence type="ECO:0000313" key="2">
    <source>
        <dbReference type="Proteomes" id="UP001153076"/>
    </source>
</evidence>
<protein>
    <submittedName>
        <fullName evidence="1">Uncharacterized protein</fullName>
    </submittedName>
</protein>
<proteinExistence type="predicted"/>
<dbReference type="AlphaFoldDB" id="A0A9Q1GJ53"/>
<accession>A0A9Q1GJ53</accession>
<organism evidence="1 2">
    <name type="scientific">Carnegiea gigantea</name>
    <dbReference type="NCBI Taxonomy" id="171969"/>
    <lineage>
        <taxon>Eukaryota</taxon>
        <taxon>Viridiplantae</taxon>
        <taxon>Streptophyta</taxon>
        <taxon>Embryophyta</taxon>
        <taxon>Tracheophyta</taxon>
        <taxon>Spermatophyta</taxon>
        <taxon>Magnoliopsida</taxon>
        <taxon>eudicotyledons</taxon>
        <taxon>Gunneridae</taxon>
        <taxon>Pentapetalae</taxon>
        <taxon>Caryophyllales</taxon>
        <taxon>Cactineae</taxon>
        <taxon>Cactaceae</taxon>
        <taxon>Cactoideae</taxon>
        <taxon>Echinocereeae</taxon>
        <taxon>Carnegiea</taxon>
    </lineage>
</organism>
<reference evidence="1" key="1">
    <citation type="submission" date="2022-04" db="EMBL/GenBank/DDBJ databases">
        <title>Carnegiea gigantea Genome sequencing and assembly v2.</title>
        <authorList>
            <person name="Copetti D."/>
            <person name="Sanderson M.J."/>
            <person name="Burquez A."/>
            <person name="Wojciechowski M.F."/>
        </authorList>
    </citation>
    <scope>NUCLEOTIDE SEQUENCE</scope>
    <source>
        <strain evidence="1">SGP5-SGP5p</strain>
        <tissue evidence="1">Aerial part</tissue>
    </source>
</reference>
<name>A0A9Q1GJ53_9CARY</name>
<gene>
    <name evidence="1" type="ORF">Cgig2_010857</name>
</gene>
<dbReference type="EMBL" id="JAKOGI010002396">
    <property type="protein sequence ID" value="KAJ8422077.1"/>
    <property type="molecule type" value="Genomic_DNA"/>
</dbReference>
<comment type="caution">
    <text evidence="1">The sequence shown here is derived from an EMBL/GenBank/DDBJ whole genome shotgun (WGS) entry which is preliminary data.</text>
</comment>
<sequence length="168" mass="18518">MGDHNININRSKPDANTGRVIFRLKLCFCFLSDNFGHGGTCSLGGPQCRTNSTFILQEISRIETGRPTLITLKKICPVKHPSQYAPSSTLANLEEELKCPQVSPSKVSDTIQKWDSDIVDSKSESRSSVTPGVNFKSLHIRPSNSRPLASCFHFSVIFTEASQVHPSL</sequence>
<dbReference type="Proteomes" id="UP001153076">
    <property type="component" value="Unassembled WGS sequence"/>
</dbReference>
<keyword evidence="2" id="KW-1185">Reference proteome</keyword>